<accession>A0A7X3MUT6</accession>
<reference evidence="1 2" key="1">
    <citation type="submission" date="2019-12" db="EMBL/GenBank/DDBJ databases">
        <authorList>
            <person name="Yuan C.-G."/>
        </authorList>
    </citation>
    <scope>NUCLEOTIDE SEQUENCE [LARGE SCALE GENOMIC DNA]</scope>
    <source>
        <strain evidence="1 2">KCTC 23863</strain>
    </source>
</reference>
<sequence length="114" mass="12407">MLVNPTSQPAPLYRRVPDAAAIELGLESVTFEARSPDELERAFEAMAEAGMQAVTINGDGLVYQHRFLVGKLALARRLPLAVWSRETFDGGALMSYGPDQVACAAARLLSWTRS</sequence>
<evidence type="ECO:0000313" key="1">
    <source>
        <dbReference type="EMBL" id="MXQ13561.1"/>
    </source>
</evidence>
<dbReference type="Gene3D" id="3.40.50.2300">
    <property type="match status" value="1"/>
</dbReference>
<comment type="caution">
    <text evidence="1">The sequence shown here is derived from an EMBL/GenBank/DDBJ whole genome shotgun (WGS) entry which is preliminary data.</text>
</comment>
<dbReference type="OrthoDB" id="1680494at2"/>
<dbReference type="EMBL" id="WURB01000018">
    <property type="protein sequence ID" value="MXQ13561.1"/>
    <property type="molecule type" value="Genomic_DNA"/>
</dbReference>
<name>A0A7X3MUT6_9HYPH</name>
<proteinExistence type="predicted"/>
<dbReference type="AlphaFoldDB" id="A0A7X3MUT6"/>
<dbReference type="Proteomes" id="UP000436483">
    <property type="component" value="Unassembled WGS sequence"/>
</dbReference>
<evidence type="ECO:0000313" key="2">
    <source>
        <dbReference type="Proteomes" id="UP000436483"/>
    </source>
</evidence>
<gene>
    <name evidence="1" type="ORF">GR328_19270</name>
</gene>
<keyword evidence="2" id="KW-1185">Reference proteome</keyword>
<organism evidence="1 2">
    <name type="scientific">Microvirga makkahensis</name>
    <dbReference type="NCBI Taxonomy" id="1128670"/>
    <lineage>
        <taxon>Bacteria</taxon>
        <taxon>Pseudomonadati</taxon>
        <taxon>Pseudomonadota</taxon>
        <taxon>Alphaproteobacteria</taxon>
        <taxon>Hyphomicrobiales</taxon>
        <taxon>Methylobacteriaceae</taxon>
        <taxon>Microvirga</taxon>
    </lineage>
</organism>
<reference evidence="1 2" key="2">
    <citation type="submission" date="2020-01" db="EMBL/GenBank/DDBJ databases">
        <title>Microvirga sp. nov., an arsenate reduction bacterium isolated from Tibet hotspring sediments.</title>
        <authorList>
            <person name="Xian W.-D."/>
            <person name="Li W.-J."/>
        </authorList>
    </citation>
    <scope>NUCLEOTIDE SEQUENCE [LARGE SCALE GENOMIC DNA]</scope>
    <source>
        <strain evidence="1 2">KCTC 23863</strain>
    </source>
</reference>
<protein>
    <submittedName>
        <fullName evidence="1">Uncharacterized protein</fullName>
    </submittedName>
</protein>
<dbReference type="RefSeq" id="WP_160886668.1">
    <property type="nucleotide sequence ID" value="NZ_WURB01000018.1"/>
</dbReference>